<dbReference type="AlphaFoldDB" id="A0A6J8B1V3"/>
<dbReference type="GO" id="GO:0016020">
    <property type="term" value="C:membrane"/>
    <property type="evidence" value="ECO:0007669"/>
    <property type="project" value="InterPro"/>
</dbReference>
<dbReference type="CDD" id="cd00117">
    <property type="entry name" value="TFP"/>
    <property type="match status" value="1"/>
</dbReference>
<dbReference type="GO" id="GO:0004930">
    <property type="term" value="F:G protein-coupled receptor activity"/>
    <property type="evidence" value="ECO:0007669"/>
    <property type="project" value="InterPro"/>
</dbReference>
<organism evidence="4 5">
    <name type="scientific">Mytilus coruscus</name>
    <name type="common">Sea mussel</name>
    <dbReference type="NCBI Taxonomy" id="42192"/>
    <lineage>
        <taxon>Eukaryota</taxon>
        <taxon>Metazoa</taxon>
        <taxon>Spiralia</taxon>
        <taxon>Lophotrochozoa</taxon>
        <taxon>Mollusca</taxon>
        <taxon>Bivalvia</taxon>
        <taxon>Autobranchia</taxon>
        <taxon>Pteriomorphia</taxon>
        <taxon>Mytilida</taxon>
        <taxon>Mytiloidea</taxon>
        <taxon>Mytilidae</taxon>
        <taxon>Mytilinae</taxon>
        <taxon>Mytilus</taxon>
    </lineage>
</organism>
<keyword evidence="2" id="KW-1133">Transmembrane helix</keyword>
<proteinExistence type="predicted"/>
<feature type="domain" description="G-protein coupled receptors family 2 profile 1" evidence="3">
    <location>
        <begin position="175"/>
        <end position="265"/>
    </location>
</feature>
<dbReference type="SMART" id="SM00254">
    <property type="entry name" value="ShKT"/>
    <property type="match status" value="1"/>
</dbReference>
<gene>
    <name evidence="4" type="ORF">MCOR_12587</name>
</gene>
<reference evidence="4 5" key="1">
    <citation type="submission" date="2020-06" db="EMBL/GenBank/DDBJ databases">
        <authorList>
            <person name="Li R."/>
            <person name="Bekaert M."/>
        </authorList>
    </citation>
    <scope>NUCLEOTIDE SEQUENCE [LARGE SCALE GENOMIC DNA]</scope>
    <source>
        <strain evidence="5">wild</strain>
    </source>
</reference>
<dbReference type="Pfam" id="PF01549">
    <property type="entry name" value="ShK"/>
    <property type="match status" value="1"/>
</dbReference>
<feature type="compositionally biased region" description="Polar residues" evidence="1">
    <location>
        <begin position="1"/>
        <end position="17"/>
    </location>
</feature>
<keyword evidence="2" id="KW-0472">Membrane</keyword>
<evidence type="ECO:0000256" key="1">
    <source>
        <dbReference type="SAM" id="MobiDB-lite"/>
    </source>
</evidence>
<protein>
    <recommendedName>
        <fullName evidence="3">G-protein coupled receptors family 2 profile 1 domain-containing protein</fullName>
    </recommendedName>
</protein>
<dbReference type="OrthoDB" id="6145273at2759"/>
<evidence type="ECO:0000259" key="3">
    <source>
        <dbReference type="PROSITE" id="PS50227"/>
    </source>
</evidence>
<dbReference type="EMBL" id="CACVKT020002154">
    <property type="protein sequence ID" value="CAC5375645.1"/>
    <property type="molecule type" value="Genomic_DNA"/>
</dbReference>
<feature type="region of interest" description="Disordered" evidence="1">
    <location>
        <begin position="1"/>
        <end position="55"/>
    </location>
</feature>
<dbReference type="InterPro" id="IPR001879">
    <property type="entry name" value="GPCR_2_extracellular_dom"/>
</dbReference>
<dbReference type="InterPro" id="IPR003582">
    <property type="entry name" value="ShKT_dom"/>
</dbReference>
<dbReference type="PROSITE" id="PS50227">
    <property type="entry name" value="G_PROTEIN_RECEP_F2_3"/>
    <property type="match status" value="1"/>
</dbReference>
<sequence length="409" mass="45115">MSITSKPTTVGPTVAESTTIQKTTVQPTTVQPTTVQPTTVQPTTVQPTTVQPTTVQPTTVQQTTIKTTTTSIPTTAVVAVVSTSTNNACTNDEDSNFSCALYEMMYDLCKATTGTLYSIAHKRCQAFCGICSASLPTQPTCIDHDPRCSQFQINICSSSVSQNFVISTCPKSCNKCTEYLAATTPTTITCNTCGDISNSIPCYSRDVYKNSSTKICPSGYNYCMTDVLYDGNGNSDVYKRCVTKQTCDTKWLKESADQDYCMRYGVVNNANAFECHFCCTGDQCNSVKILKMKLMWLLKRFKYCFIFGIFILSYSGSLGIRQVIFRKTIPGETLWNMETVDAWKVVTRTINTKGCLNICVAIDNCVGAVTRTLDDGRGYCMPLRFQKKSGNSYTPLSSSFAYSVFDRTW</sequence>
<evidence type="ECO:0000313" key="5">
    <source>
        <dbReference type="Proteomes" id="UP000507470"/>
    </source>
</evidence>
<feature type="compositionally biased region" description="Low complexity" evidence="1">
    <location>
        <begin position="18"/>
        <end position="55"/>
    </location>
</feature>
<keyword evidence="5" id="KW-1185">Reference proteome</keyword>
<accession>A0A6J8B1V3</accession>
<dbReference type="Proteomes" id="UP000507470">
    <property type="component" value="Unassembled WGS sequence"/>
</dbReference>
<name>A0A6J8B1V3_MYTCO</name>
<evidence type="ECO:0000256" key="2">
    <source>
        <dbReference type="SAM" id="Phobius"/>
    </source>
</evidence>
<keyword evidence="2" id="KW-0812">Transmembrane</keyword>
<feature type="transmembrane region" description="Helical" evidence="2">
    <location>
        <begin position="301"/>
        <end position="320"/>
    </location>
</feature>
<evidence type="ECO:0000313" key="4">
    <source>
        <dbReference type="EMBL" id="CAC5375645.1"/>
    </source>
</evidence>